<name>A0AAN1QDE2_AERVE</name>
<organism evidence="1 2">
    <name type="scientific">Aeromonas veronii</name>
    <dbReference type="NCBI Taxonomy" id="654"/>
    <lineage>
        <taxon>Bacteria</taxon>
        <taxon>Pseudomonadati</taxon>
        <taxon>Pseudomonadota</taxon>
        <taxon>Gammaproteobacteria</taxon>
        <taxon>Aeromonadales</taxon>
        <taxon>Aeromonadaceae</taxon>
        <taxon>Aeromonas</taxon>
    </lineage>
</organism>
<protein>
    <recommendedName>
        <fullName evidence="3">RiboL-PSP-HEPN domain-containing protein</fullName>
    </recommendedName>
</protein>
<proteinExistence type="predicted"/>
<dbReference type="AlphaFoldDB" id="A0AAN1QDE2"/>
<evidence type="ECO:0000313" key="1">
    <source>
        <dbReference type="EMBL" id="AYV36679.1"/>
    </source>
</evidence>
<reference evidence="1 2" key="1">
    <citation type="submission" date="2018-11" db="EMBL/GenBank/DDBJ databases">
        <title>Complete genome sequence of multidrug-resistant Aeromonas veronii strain MS-18-37.</title>
        <authorList>
            <person name="Abdelhamed H."/>
            <person name="Lawrence M."/>
            <person name="Waldbieser G."/>
        </authorList>
    </citation>
    <scope>NUCLEOTIDE SEQUENCE [LARGE SCALE GENOMIC DNA]</scope>
    <source>
        <strain evidence="1 2">MS-18-37</strain>
    </source>
</reference>
<sequence>MGDYSELCEMYGCSPSDPDFIDDLIDSIYEENIVYEEKELRWLSKNKHFKTLNQNLSDIKHLCHSDINKTIDFNLMVMLHSHIISSFESYLSFTFTQKVMKDRKYKRRLIECESNFNKMKFSFSDFYVIQDSLDQRIKEHLDNIIFHNLKNTVPLFKGVLGYEFNKEDLEWLGSAISLRHDCVHRAGHDLSGNKISISRADILKLIEKVSDLAKDIESSLIK</sequence>
<dbReference type="Proteomes" id="UP000267614">
    <property type="component" value="Chromosome"/>
</dbReference>
<dbReference type="EMBL" id="CP033604">
    <property type="protein sequence ID" value="AYV36679.1"/>
    <property type="molecule type" value="Genomic_DNA"/>
</dbReference>
<gene>
    <name evidence="1" type="ORF">EFI48_07545</name>
</gene>
<evidence type="ECO:0000313" key="2">
    <source>
        <dbReference type="Proteomes" id="UP000267614"/>
    </source>
</evidence>
<accession>A0AAN1QDE2</accession>
<dbReference type="RefSeq" id="WP_123172710.1">
    <property type="nucleotide sequence ID" value="NZ_CP033604.1"/>
</dbReference>
<evidence type="ECO:0008006" key="3">
    <source>
        <dbReference type="Google" id="ProtNLM"/>
    </source>
</evidence>